<dbReference type="Proteomes" id="UP000308760">
    <property type="component" value="Unassembled WGS sequence"/>
</dbReference>
<evidence type="ECO:0000313" key="3">
    <source>
        <dbReference type="Proteomes" id="UP000308760"/>
    </source>
</evidence>
<protein>
    <submittedName>
        <fullName evidence="2">SHOCT domain-containing protein</fullName>
    </submittedName>
</protein>
<accession>A0A4S8QD59</accession>
<gene>
    <name evidence="2" type="ORF">FAB82_10605</name>
</gene>
<dbReference type="EMBL" id="STGY01000042">
    <property type="protein sequence ID" value="THV41551.1"/>
    <property type="molecule type" value="Genomic_DNA"/>
</dbReference>
<dbReference type="OrthoDB" id="3748887at2"/>
<keyword evidence="1" id="KW-0472">Membrane</keyword>
<evidence type="ECO:0000313" key="2">
    <source>
        <dbReference type="EMBL" id="THV41551.1"/>
    </source>
</evidence>
<feature type="transmembrane region" description="Helical" evidence="1">
    <location>
        <begin position="16"/>
        <end position="38"/>
    </location>
</feature>
<reference evidence="2 3" key="2">
    <citation type="submission" date="2019-05" db="EMBL/GenBank/DDBJ databases">
        <title>Glycomyces buryatensis sp. nov.</title>
        <authorList>
            <person name="Nikitina E."/>
        </authorList>
    </citation>
    <scope>NUCLEOTIDE SEQUENCE [LARGE SCALE GENOMIC DNA]</scope>
    <source>
        <strain evidence="2 3">18</strain>
    </source>
</reference>
<dbReference type="RefSeq" id="WP_136534514.1">
    <property type="nucleotide sequence ID" value="NZ_STGY01000042.1"/>
</dbReference>
<reference evidence="3" key="1">
    <citation type="submission" date="2019-04" db="EMBL/GenBank/DDBJ databases">
        <title>Nocardioides xinjiangensis sp. nov.</title>
        <authorList>
            <person name="Liu S."/>
        </authorList>
    </citation>
    <scope>NUCLEOTIDE SEQUENCE [LARGE SCALE GENOMIC DNA]</scope>
    <source>
        <strain evidence="3">18</strain>
    </source>
</reference>
<keyword evidence="3" id="KW-1185">Reference proteome</keyword>
<proteinExistence type="predicted"/>
<keyword evidence="1" id="KW-1133">Transmembrane helix</keyword>
<keyword evidence="1" id="KW-0812">Transmembrane</keyword>
<dbReference type="AlphaFoldDB" id="A0A4S8QD59"/>
<organism evidence="2 3">
    <name type="scientific">Glycomyces buryatensis</name>
    <dbReference type="NCBI Taxonomy" id="2570927"/>
    <lineage>
        <taxon>Bacteria</taxon>
        <taxon>Bacillati</taxon>
        <taxon>Actinomycetota</taxon>
        <taxon>Actinomycetes</taxon>
        <taxon>Glycomycetales</taxon>
        <taxon>Glycomycetaceae</taxon>
        <taxon>Glycomyces</taxon>
    </lineage>
</organism>
<name>A0A4S8QD59_9ACTN</name>
<sequence>MWGNHYYDGPGMMGGWIWGLFMLLFWAGFIALIIWAVLRFSKSGAMAAHRPPFTPMQHGTAREILDRRYATGEIDAATYEDMRARLEGSAPVPPEPPSPTDQT</sequence>
<comment type="caution">
    <text evidence="2">The sequence shown here is derived from an EMBL/GenBank/DDBJ whole genome shotgun (WGS) entry which is preliminary data.</text>
</comment>
<evidence type="ECO:0000256" key="1">
    <source>
        <dbReference type="SAM" id="Phobius"/>
    </source>
</evidence>